<dbReference type="EMBL" id="NBSK02000004">
    <property type="protein sequence ID" value="KAJ0212569.1"/>
    <property type="molecule type" value="Genomic_DNA"/>
</dbReference>
<evidence type="ECO:0000259" key="5">
    <source>
        <dbReference type="Pfam" id="PF18511"/>
    </source>
</evidence>
<keyword evidence="8" id="KW-1185">Reference proteome</keyword>
<dbReference type="InterPro" id="IPR000744">
    <property type="entry name" value="NSF_attach"/>
</dbReference>
<proteinExistence type="inferred from homology"/>
<accession>A0A9R1XJW6</accession>
<dbReference type="Pfam" id="PF14938">
    <property type="entry name" value="SNAP"/>
    <property type="match status" value="1"/>
</dbReference>
<evidence type="ECO:0000256" key="3">
    <source>
        <dbReference type="ARBA" id="ARBA00022927"/>
    </source>
</evidence>
<dbReference type="Pfam" id="PF18791">
    <property type="entry name" value="Transp_inhibit"/>
    <property type="match status" value="1"/>
</dbReference>
<organism evidence="7 8">
    <name type="scientific">Lactuca sativa</name>
    <name type="common">Garden lettuce</name>
    <dbReference type="NCBI Taxonomy" id="4236"/>
    <lineage>
        <taxon>Eukaryota</taxon>
        <taxon>Viridiplantae</taxon>
        <taxon>Streptophyta</taxon>
        <taxon>Embryophyta</taxon>
        <taxon>Tracheophyta</taxon>
        <taxon>Spermatophyta</taxon>
        <taxon>Magnoliopsida</taxon>
        <taxon>eudicotyledons</taxon>
        <taxon>Gunneridae</taxon>
        <taxon>Pentapetalae</taxon>
        <taxon>asterids</taxon>
        <taxon>campanulids</taxon>
        <taxon>Asterales</taxon>
        <taxon>Asteraceae</taxon>
        <taxon>Cichorioideae</taxon>
        <taxon>Cichorieae</taxon>
        <taxon>Lactucinae</taxon>
        <taxon>Lactuca</taxon>
    </lineage>
</organism>
<dbReference type="PANTHER" id="PTHR13768:SF33">
    <property type="entry name" value="NSF ATTACHMENT PROTEIN-RELATED"/>
    <property type="match status" value="1"/>
</dbReference>
<dbReference type="InterPro" id="IPR041567">
    <property type="entry name" value="COI1_F-box"/>
</dbReference>
<dbReference type="InterPro" id="IPR011990">
    <property type="entry name" value="TPR-like_helical_dom_sf"/>
</dbReference>
<keyword evidence="2" id="KW-0813">Transport</keyword>
<comment type="caution">
    <text evidence="7">The sequence shown here is derived from an EMBL/GenBank/DDBJ whole genome shotgun (WGS) entry which is preliminary data.</text>
</comment>
<protein>
    <recommendedName>
        <fullName evidence="9">F-box domain-containing protein</fullName>
    </recommendedName>
</protein>
<dbReference type="Pfam" id="PF18511">
    <property type="entry name" value="F-box_5"/>
    <property type="match status" value="1"/>
</dbReference>
<dbReference type="SUPFAM" id="SSF48452">
    <property type="entry name" value="TPR-like"/>
    <property type="match status" value="1"/>
</dbReference>
<dbReference type="GO" id="GO:0005483">
    <property type="term" value="F:soluble NSF attachment protein activity"/>
    <property type="evidence" value="ECO:0000318"/>
    <property type="project" value="GO_Central"/>
</dbReference>
<name>A0A9R1XJW6_LACSA</name>
<reference evidence="7 8" key="1">
    <citation type="journal article" date="2017" name="Nat. Commun.">
        <title>Genome assembly with in vitro proximity ligation data and whole-genome triplication in lettuce.</title>
        <authorList>
            <person name="Reyes-Chin-Wo S."/>
            <person name="Wang Z."/>
            <person name="Yang X."/>
            <person name="Kozik A."/>
            <person name="Arikit S."/>
            <person name="Song C."/>
            <person name="Xia L."/>
            <person name="Froenicke L."/>
            <person name="Lavelle D.O."/>
            <person name="Truco M.J."/>
            <person name="Xia R."/>
            <person name="Zhu S."/>
            <person name="Xu C."/>
            <person name="Xu H."/>
            <person name="Xu X."/>
            <person name="Cox K."/>
            <person name="Korf I."/>
            <person name="Meyers B.C."/>
            <person name="Michelmore R.W."/>
        </authorList>
    </citation>
    <scope>NUCLEOTIDE SEQUENCE [LARGE SCALE GENOMIC DNA]</scope>
    <source>
        <strain evidence="8">cv. Salinas</strain>
        <tissue evidence="7">Seedlings</tissue>
    </source>
</reference>
<evidence type="ECO:0008006" key="9">
    <source>
        <dbReference type="Google" id="ProtNLM"/>
    </source>
</evidence>
<dbReference type="AlphaFoldDB" id="A0A9R1XJW6"/>
<feature type="domain" description="COI1 F-box" evidence="5">
    <location>
        <begin position="32"/>
        <end position="70"/>
    </location>
</feature>
<dbReference type="GO" id="GO:0031201">
    <property type="term" value="C:SNARE complex"/>
    <property type="evidence" value="ECO:0000318"/>
    <property type="project" value="GO_Central"/>
</dbReference>
<dbReference type="Gene3D" id="1.20.1280.50">
    <property type="match status" value="1"/>
</dbReference>
<feature type="domain" description="Transport inhibitor response 1" evidence="6">
    <location>
        <begin position="89"/>
        <end position="135"/>
    </location>
</feature>
<dbReference type="CDD" id="cd22159">
    <property type="entry name" value="F-box_AtTIR1-like"/>
    <property type="match status" value="1"/>
</dbReference>
<dbReference type="GO" id="GO:0035494">
    <property type="term" value="P:SNARE complex disassembly"/>
    <property type="evidence" value="ECO:0000318"/>
    <property type="project" value="GO_Central"/>
</dbReference>
<keyword evidence="4" id="KW-0175">Coiled coil</keyword>
<evidence type="ECO:0000313" key="8">
    <source>
        <dbReference type="Proteomes" id="UP000235145"/>
    </source>
</evidence>
<dbReference type="Gene3D" id="3.80.10.10">
    <property type="entry name" value="Ribonuclease Inhibitor"/>
    <property type="match status" value="1"/>
</dbReference>
<dbReference type="GO" id="GO:0006886">
    <property type="term" value="P:intracellular protein transport"/>
    <property type="evidence" value="ECO:0000318"/>
    <property type="project" value="GO_Central"/>
</dbReference>
<evidence type="ECO:0000313" key="7">
    <source>
        <dbReference type="EMBL" id="KAJ0212569.1"/>
    </source>
</evidence>
<dbReference type="FunFam" id="1.20.1280.50:FF:000006">
    <property type="entry name" value="Transport inhibitor response 1"/>
    <property type="match status" value="1"/>
</dbReference>
<evidence type="ECO:0000256" key="1">
    <source>
        <dbReference type="ARBA" id="ARBA00010050"/>
    </source>
</evidence>
<evidence type="ECO:0000256" key="4">
    <source>
        <dbReference type="SAM" id="Coils"/>
    </source>
</evidence>
<dbReference type="PANTHER" id="PTHR13768">
    <property type="entry name" value="SOLUBLE NSF ATTACHMENT PROTEIN SNAP"/>
    <property type="match status" value="1"/>
</dbReference>
<sequence>MDLNKKRTKTVDRVDPVDLAEVSPESIPVYPFPDEVLEPVLSPIKSHKDCSFVSLVCKDWYNAERWSRRHVFIGNYYSLPPKNVARRIPKIRSVTLKGKPRFSDFNLVPEDWGADVHPWLSVLAKAYPFLEELRLKRMAVVNSSIFALSNTLITSNTSTSRNSNYFDTQEMLRVSSGNEMLMSSITGMPLMDSKHEAASAYVDATHSYKKTSTKACIANLEQALNIFMEIGRLSMAARYCKEIAELYEQEQNLEQAIAYYNKAFDLFQGEEVTTSANQCKQKIAQFSAQLEQYQKAIFLVVSFSVLQTNCSYLEMLQSVINGGTGTGNHENDAWAVGSPGGFRWEGFQGSFSLVTAVKRMSQKKEYEVALVGAFRREKDKDLTLQAVTAESQAAMKLAKQREDEIQGLKLRLRFREAAVKRLEGVDKVREVEGNPDFSNKDVG</sequence>
<dbReference type="InterPro" id="IPR041101">
    <property type="entry name" value="Transp_inhibit"/>
</dbReference>
<gene>
    <name evidence="7" type="ORF">LSAT_V11C400224870</name>
</gene>
<feature type="coiled-coil region" evidence="4">
    <location>
        <begin position="236"/>
        <end position="296"/>
    </location>
</feature>
<dbReference type="InterPro" id="IPR032675">
    <property type="entry name" value="LRR_dom_sf"/>
</dbReference>
<dbReference type="Gene3D" id="1.25.40.10">
    <property type="entry name" value="Tetratricopeptide repeat domain"/>
    <property type="match status" value="1"/>
</dbReference>
<evidence type="ECO:0000259" key="6">
    <source>
        <dbReference type="Pfam" id="PF18791"/>
    </source>
</evidence>
<evidence type="ECO:0000256" key="2">
    <source>
        <dbReference type="ARBA" id="ARBA00022448"/>
    </source>
</evidence>
<comment type="similarity">
    <text evidence="1">Belongs to the SNAP family.</text>
</comment>
<dbReference type="GO" id="GO:0019905">
    <property type="term" value="F:syntaxin binding"/>
    <property type="evidence" value="ECO:0000318"/>
    <property type="project" value="GO_Central"/>
</dbReference>
<keyword evidence="3" id="KW-0653">Protein transport</keyword>
<dbReference type="Proteomes" id="UP000235145">
    <property type="component" value="Unassembled WGS sequence"/>
</dbReference>